<gene>
    <name evidence="1" type="ORF">Tco_0820064</name>
</gene>
<protein>
    <submittedName>
        <fullName evidence="1">Uncharacterized protein</fullName>
    </submittedName>
</protein>
<reference evidence="1" key="1">
    <citation type="journal article" date="2022" name="Int. J. Mol. Sci.">
        <title>Draft Genome of Tanacetum Coccineum: Genomic Comparison of Closely Related Tanacetum-Family Plants.</title>
        <authorList>
            <person name="Yamashiro T."/>
            <person name="Shiraishi A."/>
            <person name="Nakayama K."/>
            <person name="Satake H."/>
        </authorList>
    </citation>
    <scope>NUCLEOTIDE SEQUENCE</scope>
</reference>
<dbReference type="Proteomes" id="UP001151760">
    <property type="component" value="Unassembled WGS sequence"/>
</dbReference>
<reference evidence="1" key="2">
    <citation type="submission" date="2022-01" db="EMBL/GenBank/DDBJ databases">
        <authorList>
            <person name="Yamashiro T."/>
            <person name="Shiraishi A."/>
            <person name="Satake H."/>
            <person name="Nakayama K."/>
        </authorList>
    </citation>
    <scope>NUCLEOTIDE SEQUENCE</scope>
</reference>
<proteinExistence type="predicted"/>
<evidence type="ECO:0000313" key="1">
    <source>
        <dbReference type="EMBL" id="GJS98894.1"/>
    </source>
</evidence>
<dbReference type="EMBL" id="BQNB010012078">
    <property type="protein sequence ID" value="GJS98894.1"/>
    <property type="molecule type" value="Genomic_DNA"/>
</dbReference>
<sequence>MILLLCMIQKRHWVLVSQMAKSREEFYLSNTSKTANVSKSFSIPNEEFSDDTTPSVARKFLNEEIHKIVKDENFPIINQVDARVQNFEIHFLKEAAKFVQDFKSLTKEADESLAKHKAFGHRN</sequence>
<keyword evidence="2" id="KW-1185">Reference proteome</keyword>
<organism evidence="1 2">
    <name type="scientific">Tanacetum coccineum</name>
    <dbReference type="NCBI Taxonomy" id="301880"/>
    <lineage>
        <taxon>Eukaryota</taxon>
        <taxon>Viridiplantae</taxon>
        <taxon>Streptophyta</taxon>
        <taxon>Embryophyta</taxon>
        <taxon>Tracheophyta</taxon>
        <taxon>Spermatophyta</taxon>
        <taxon>Magnoliopsida</taxon>
        <taxon>eudicotyledons</taxon>
        <taxon>Gunneridae</taxon>
        <taxon>Pentapetalae</taxon>
        <taxon>asterids</taxon>
        <taxon>campanulids</taxon>
        <taxon>Asterales</taxon>
        <taxon>Asteraceae</taxon>
        <taxon>Asteroideae</taxon>
        <taxon>Anthemideae</taxon>
        <taxon>Anthemidinae</taxon>
        <taxon>Tanacetum</taxon>
    </lineage>
</organism>
<comment type="caution">
    <text evidence="1">The sequence shown here is derived from an EMBL/GenBank/DDBJ whole genome shotgun (WGS) entry which is preliminary data.</text>
</comment>
<evidence type="ECO:0000313" key="2">
    <source>
        <dbReference type="Proteomes" id="UP001151760"/>
    </source>
</evidence>
<accession>A0ABQ5A8B2</accession>
<name>A0ABQ5A8B2_9ASTR</name>